<dbReference type="GO" id="GO:0008379">
    <property type="term" value="F:thioredoxin peroxidase activity"/>
    <property type="evidence" value="ECO:0007669"/>
    <property type="project" value="InterPro"/>
</dbReference>
<protein>
    <recommendedName>
        <fullName evidence="8">Redoxin domain-containing protein</fullName>
    </recommendedName>
</protein>
<evidence type="ECO:0000313" key="10">
    <source>
        <dbReference type="Proteomes" id="UP000297299"/>
    </source>
</evidence>
<dbReference type="SUPFAM" id="SSF52833">
    <property type="entry name" value="Thioredoxin-like"/>
    <property type="match status" value="1"/>
</dbReference>
<comment type="similarity">
    <text evidence="1 7">Belongs to the peroxiredoxin family. Prx5 subfamily.</text>
</comment>
<dbReference type="FunFam" id="3.40.30.10:FF:000159">
    <property type="entry name" value="Peroxiredoxin"/>
    <property type="match status" value="1"/>
</dbReference>
<dbReference type="Proteomes" id="UP000297299">
    <property type="component" value="Unassembled WGS sequence"/>
</dbReference>
<dbReference type="GO" id="GO:0005739">
    <property type="term" value="C:mitochondrion"/>
    <property type="evidence" value="ECO:0007669"/>
    <property type="project" value="TreeGrafter"/>
</dbReference>
<dbReference type="OrthoDB" id="1882547at2759"/>
<name>A0A4Y8DCY9_9HELO</name>
<dbReference type="GO" id="GO:0005829">
    <property type="term" value="C:cytosol"/>
    <property type="evidence" value="ECO:0007669"/>
    <property type="project" value="TreeGrafter"/>
</dbReference>
<reference evidence="9 10" key="1">
    <citation type="submission" date="2017-11" db="EMBL/GenBank/DDBJ databases">
        <title>Comparative genomics of Botrytis spp.</title>
        <authorList>
            <person name="Valero-Jimenez C.A."/>
            <person name="Tapia P."/>
            <person name="Veloso J."/>
            <person name="Silva-Moreno E."/>
            <person name="Staats M."/>
            <person name="Valdes J.H."/>
            <person name="Van Kan J.A.L."/>
        </authorList>
    </citation>
    <scope>NUCLEOTIDE SEQUENCE [LARGE SCALE GENOMIC DNA]</scope>
    <source>
        <strain evidence="9 10">MUCL2830</strain>
    </source>
</reference>
<dbReference type="InterPro" id="IPR037944">
    <property type="entry name" value="PRX5-like"/>
</dbReference>
<dbReference type="PANTHER" id="PTHR10430">
    <property type="entry name" value="PEROXIREDOXIN"/>
    <property type="match status" value="1"/>
</dbReference>
<evidence type="ECO:0000256" key="1">
    <source>
        <dbReference type="ARBA" id="ARBA00010505"/>
    </source>
</evidence>
<accession>A0A4Y8DCY9</accession>
<dbReference type="Pfam" id="PF08534">
    <property type="entry name" value="Redoxin"/>
    <property type="match status" value="1"/>
</dbReference>
<dbReference type="GO" id="GO:0034599">
    <property type="term" value="P:cellular response to oxidative stress"/>
    <property type="evidence" value="ECO:0007669"/>
    <property type="project" value="InterPro"/>
</dbReference>
<keyword evidence="2 7" id="KW-0575">Peroxidase</keyword>
<proteinExistence type="inferred from homology"/>
<evidence type="ECO:0000256" key="7">
    <source>
        <dbReference type="RuleBase" id="RU366011"/>
    </source>
</evidence>
<keyword evidence="10" id="KW-1185">Reference proteome</keyword>
<organism evidence="9 10">
    <name type="scientific">Botryotinia calthae</name>
    <dbReference type="NCBI Taxonomy" id="38488"/>
    <lineage>
        <taxon>Eukaryota</taxon>
        <taxon>Fungi</taxon>
        <taxon>Dikarya</taxon>
        <taxon>Ascomycota</taxon>
        <taxon>Pezizomycotina</taxon>
        <taxon>Leotiomycetes</taxon>
        <taxon>Helotiales</taxon>
        <taxon>Sclerotiniaceae</taxon>
        <taxon>Botryotinia</taxon>
    </lineage>
</organism>
<sequence length="166" mass="17407">MVKVGDSIPTVELAEGNPGQKVNIAAEIGEGSGIIIGVPAAFSPTCSDAHVPGYILHPKLESAGKVFVVSVNDAFVLNVTNSLMNIMNAWGKSLDADKKSGIRFLGDQDGSFTRAWDLEFPSAPVLGTNRSKRYAIVIEGGKVKSVNVEPDNTGHTVSGADKILGE</sequence>
<dbReference type="Gene3D" id="3.40.30.10">
    <property type="entry name" value="Glutaredoxin"/>
    <property type="match status" value="1"/>
</dbReference>
<evidence type="ECO:0000256" key="5">
    <source>
        <dbReference type="ARBA" id="ARBA00023284"/>
    </source>
</evidence>
<evidence type="ECO:0000256" key="2">
    <source>
        <dbReference type="ARBA" id="ARBA00022559"/>
    </source>
</evidence>
<keyword evidence="3 7" id="KW-0049">Antioxidant</keyword>
<comment type="caution">
    <text evidence="9">The sequence shown here is derived from an EMBL/GenBank/DDBJ whole genome shotgun (WGS) entry which is preliminary data.</text>
</comment>
<dbReference type="AlphaFoldDB" id="A0A4Y8DCY9"/>
<gene>
    <name evidence="9" type="ORF">BOTCAL_0038g00200</name>
</gene>
<dbReference type="PANTHER" id="PTHR10430:SF39">
    <property type="entry name" value="PEROXISOMAL MEMBRANE ASSOCIATED PROTEIN 20"/>
    <property type="match status" value="1"/>
</dbReference>
<dbReference type="STRING" id="38488.A0A4Y8DCY9"/>
<dbReference type="CDD" id="cd03013">
    <property type="entry name" value="PRX5_like"/>
    <property type="match status" value="1"/>
</dbReference>
<evidence type="ECO:0000256" key="4">
    <source>
        <dbReference type="ARBA" id="ARBA00023002"/>
    </source>
</evidence>
<evidence type="ECO:0000259" key="8">
    <source>
        <dbReference type="Pfam" id="PF08534"/>
    </source>
</evidence>
<feature type="domain" description="Redoxin" evidence="8">
    <location>
        <begin position="3"/>
        <end position="164"/>
    </location>
</feature>
<evidence type="ECO:0000256" key="3">
    <source>
        <dbReference type="ARBA" id="ARBA00022862"/>
    </source>
</evidence>
<dbReference type="GO" id="GO:0005777">
    <property type="term" value="C:peroxisome"/>
    <property type="evidence" value="ECO:0007669"/>
    <property type="project" value="TreeGrafter"/>
</dbReference>
<dbReference type="InterPro" id="IPR036249">
    <property type="entry name" value="Thioredoxin-like_sf"/>
</dbReference>
<dbReference type="EMBL" id="PHWZ01000038">
    <property type="protein sequence ID" value="TEY80422.1"/>
    <property type="molecule type" value="Genomic_DNA"/>
</dbReference>
<dbReference type="GO" id="GO:0042744">
    <property type="term" value="P:hydrogen peroxide catabolic process"/>
    <property type="evidence" value="ECO:0007669"/>
    <property type="project" value="TreeGrafter"/>
</dbReference>
<dbReference type="GO" id="GO:0045454">
    <property type="term" value="P:cell redox homeostasis"/>
    <property type="evidence" value="ECO:0007669"/>
    <property type="project" value="TreeGrafter"/>
</dbReference>
<dbReference type="InterPro" id="IPR013740">
    <property type="entry name" value="Redoxin"/>
</dbReference>
<feature type="active site" description="Cysteine sulfenic acid (-SOH) intermediate" evidence="6">
    <location>
        <position position="46"/>
    </location>
</feature>
<keyword evidence="4 7" id="KW-0560">Oxidoreductase</keyword>
<evidence type="ECO:0000256" key="6">
    <source>
        <dbReference type="PIRSR" id="PIRSR637944-1"/>
    </source>
</evidence>
<comment type="function">
    <text evidence="7">Thiol-specific peroxidase that catalyzes the reduction of hydrogen peroxide and organic hydroperoxides to water and alcohols, respectively. Plays a role in cell protection against oxidative stress by detoxifying peroxides.</text>
</comment>
<keyword evidence="5 7" id="KW-0676">Redox-active center</keyword>
<evidence type="ECO:0000313" key="9">
    <source>
        <dbReference type="EMBL" id="TEY80422.1"/>
    </source>
</evidence>